<reference evidence="1 2" key="1">
    <citation type="submission" date="2014-06" db="EMBL/GenBank/DDBJ databases">
        <title>Evolutionary Origins and Diversification of the Mycorrhizal Mutualists.</title>
        <authorList>
            <consortium name="DOE Joint Genome Institute"/>
            <consortium name="Mycorrhizal Genomics Consortium"/>
            <person name="Kohler A."/>
            <person name="Kuo A."/>
            <person name="Nagy L.G."/>
            <person name="Floudas D."/>
            <person name="Copeland A."/>
            <person name="Barry K.W."/>
            <person name="Cichocki N."/>
            <person name="Veneault-Fourrey C."/>
            <person name="LaButti K."/>
            <person name="Lindquist E.A."/>
            <person name="Lipzen A."/>
            <person name="Lundell T."/>
            <person name="Morin E."/>
            <person name="Murat C."/>
            <person name="Riley R."/>
            <person name="Ohm R."/>
            <person name="Sun H."/>
            <person name="Tunlid A."/>
            <person name="Henrissat B."/>
            <person name="Grigoriev I.V."/>
            <person name="Hibbett D.S."/>
            <person name="Martin F."/>
        </authorList>
    </citation>
    <scope>NUCLEOTIDE SEQUENCE [LARGE SCALE GENOMIC DNA]</scope>
    <source>
        <strain evidence="1 2">SS14</strain>
    </source>
</reference>
<organism evidence="1 2">
    <name type="scientific">Sphaerobolus stellatus (strain SS14)</name>
    <dbReference type="NCBI Taxonomy" id="990650"/>
    <lineage>
        <taxon>Eukaryota</taxon>
        <taxon>Fungi</taxon>
        <taxon>Dikarya</taxon>
        <taxon>Basidiomycota</taxon>
        <taxon>Agaricomycotina</taxon>
        <taxon>Agaricomycetes</taxon>
        <taxon>Phallomycetidae</taxon>
        <taxon>Geastrales</taxon>
        <taxon>Sphaerobolaceae</taxon>
        <taxon>Sphaerobolus</taxon>
    </lineage>
</organism>
<gene>
    <name evidence="1" type="ORF">M422DRAFT_49177</name>
</gene>
<accession>A0A0C9V073</accession>
<dbReference type="AlphaFoldDB" id="A0A0C9V073"/>
<sequence length="159" mass="18056">MMNTANFFKSTRWEIWKPRKPHGQAILSTASRGDKVRGTFDIEQRVFPAHKASSYSKVYSLHTPPSLEKTDDDQASEYRSEFPVVNVHVNEPMENFANELNSLHGFGIIVAIRDKIMRAVQVLGNHSECGIGRIWKKNKERGMLILLMGVKKSATVIDQ</sequence>
<evidence type="ECO:0000313" key="2">
    <source>
        <dbReference type="Proteomes" id="UP000054279"/>
    </source>
</evidence>
<protein>
    <submittedName>
        <fullName evidence="1">Uncharacterized protein</fullName>
    </submittedName>
</protein>
<proteinExistence type="predicted"/>
<dbReference type="Proteomes" id="UP000054279">
    <property type="component" value="Unassembled WGS sequence"/>
</dbReference>
<name>A0A0C9V073_SPHS4</name>
<evidence type="ECO:0000313" key="1">
    <source>
        <dbReference type="EMBL" id="KIJ40489.1"/>
    </source>
</evidence>
<dbReference type="EMBL" id="KN837144">
    <property type="protein sequence ID" value="KIJ40489.1"/>
    <property type="molecule type" value="Genomic_DNA"/>
</dbReference>
<dbReference type="HOGENOM" id="CLU_1661923_0_0_1"/>
<keyword evidence="2" id="KW-1185">Reference proteome</keyword>